<keyword evidence="1" id="KW-0732">Signal</keyword>
<dbReference type="Pfam" id="PF01963">
    <property type="entry name" value="TraB_PrgY_gumN"/>
    <property type="match status" value="1"/>
</dbReference>
<feature type="signal peptide" evidence="1">
    <location>
        <begin position="1"/>
        <end position="23"/>
    </location>
</feature>
<reference evidence="3" key="1">
    <citation type="submission" date="2018-07" db="EMBL/GenBank/DDBJ databases">
        <title>Genome Structure of the Opportunistic Pathogen Paracoccus yeei (Alphaproteobacteria) and Identification of Putative Virulence Factors.</title>
        <authorList>
            <person name="Lasek R."/>
            <person name="Szuplewska M."/>
            <person name="Mitura M."/>
            <person name="Decewicz P."/>
            <person name="Chmielowska C."/>
            <person name="Pawlot A."/>
            <person name="Sentkowska D."/>
            <person name="Czarnecki J."/>
            <person name="Bartosik D."/>
        </authorList>
    </citation>
    <scope>NUCLEOTIDE SEQUENCE [LARGE SCALE GENOMIC DNA]</scope>
    <source>
        <strain evidence="3">CCUG 32053</strain>
    </source>
</reference>
<feature type="chain" id="PRO_5017312675" evidence="1">
    <location>
        <begin position="24"/>
        <end position="353"/>
    </location>
</feature>
<dbReference type="PANTHER" id="PTHR40590">
    <property type="entry name" value="CYTOPLASMIC PROTEIN-RELATED"/>
    <property type="match status" value="1"/>
</dbReference>
<protein>
    <submittedName>
        <fullName evidence="2">TraB/GumN family protein</fullName>
    </submittedName>
</protein>
<evidence type="ECO:0000313" key="2">
    <source>
        <dbReference type="EMBL" id="AYF00950.1"/>
    </source>
</evidence>
<dbReference type="InterPro" id="IPR047111">
    <property type="entry name" value="YbaP-like"/>
</dbReference>
<name>A0A386ULE1_9RHOB</name>
<dbReference type="Proteomes" id="UP000272010">
    <property type="component" value="Chromosome"/>
</dbReference>
<dbReference type="EMBL" id="CP031078">
    <property type="protein sequence ID" value="AYF00950.1"/>
    <property type="molecule type" value="Genomic_DNA"/>
</dbReference>
<evidence type="ECO:0000313" key="3">
    <source>
        <dbReference type="Proteomes" id="UP000272010"/>
    </source>
</evidence>
<gene>
    <name evidence="2" type="ORF">PY32053_01313</name>
</gene>
<sequence>MNARWTRLILALALCLPSLPALAAECVGRNLIDALPAGRAAELRAATAAVPFHHGLFWRATKGDQRITLIGTYHFDDPRHDAILSQFGPDLDRAAVLLVEAGPEEERRLSEAMTQDPTLIVDATGPTLPERLAQDEWQALARALEARGLPAVVASRLRPWYVAMMLGISPCMIEQVQARGDTGGLDHRLVARARAAGVPVRALEPWDTVFTLFQGMTPQEEIDMIRATMPAAEYADDYTTTLTDAYFSGESWLIWEFGKMDAYDNSGLPRAQVDRQMQLAQDKLMDRRNRAWIAPVERAAADAARQGKGIVVGFGALHLPGEMGVLSLLQRSGWTIEPIAPRLGTTGRGTDGR</sequence>
<dbReference type="PANTHER" id="PTHR40590:SF1">
    <property type="entry name" value="CYTOPLASMIC PROTEIN"/>
    <property type="match status" value="1"/>
</dbReference>
<organism evidence="2 3">
    <name type="scientific">Paracoccus yeei</name>
    <dbReference type="NCBI Taxonomy" id="147645"/>
    <lineage>
        <taxon>Bacteria</taxon>
        <taxon>Pseudomonadati</taxon>
        <taxon>Pseudomonadota</taxon>
        <taxon>Alphaproteobacteria</taxon>
        <taxon>Rhodobacterales</taxon>
        <taxon>Paracoccaceae</taxon>
        <taxon>Paracoccus</taxon>
    </lineage>
</organism>
<dbReference type="RefSeq" id="WP_233577741.1">
    <property type="nucleotide sequence ID" value="NZ_CP031078.1"/>
</dbReference>
<dbReference type="AlphaFoldDB" id="A0A386ULE1"/>
<dbReference type="CDD" id="cd14789">
    <property type="entry name" value="Tiki"/>
    <property type="match status" value="1"/>
</dbReference>
<proteinExistence type="predicted"/>
<dbReference type="InterPro" id="IPR002816">
    <property type="entry name" value="TraB/PrgY/GumN_fam"/>
</dbReference>
<evidence type="ECO:0000256" key="1">
    <source>
        <dbReference type="SAM" id="SignalP"/>
    </source>
</evidence>
<accession>A0A386ULE1</accession>